<dbReference type="Pfam" id="PF13349">
    <property type="entry name" value="DUF4097"/>
    <property type="match status" value="1"/>
</dbReference>
<dbReference type="STRING" id="1499688.BN000_01886"/>
<accession>A0A0U1NVC2</accession>
<dbReference type="Gene3D" id="2.160.20.120">
    <property type="match status" value="1"/>
</dbReference>
<gene>
    <name evidence="2" type="ORF">BN000_01886</name>
</gene>
<dbReference type="RefSeq" id="WP_090633609.1">
    <property type="nucleotide sequence ID" value="NZ_CVRB01000002.1"/>
</dbReference>
<dbReference type="PANTHER" id="PTHR34094">
    <property type="match status" value="1"/>
</dbReference>
<dbReference type="AlphaFoldDB" id="A0A0U1NVC2"/>
<dbReference type="EMBL" id="CVRB01000002">
    <property type="protein sequence ID" value="CRK81967.1"/>
    <property type="molecule type" value="Genomic_DNA"/>
</dbReference>
<protein>
    <recommendedName>
        <fullName evidence="1">DUF4097 domain-containing protein</fullName>
    </recommendedName>
</protein>
<sequence precursor="true">MNKKLAIIVALFGLVFGVTGVATYASIHGGLATYKIDETKTINVKDINSIKFDARLAGVHIYPTDSDKITAHLHGGTNRKDVELTAQANGNTAVIEVRPKKEYMITFFSFNDLKIDLEIPKKTYHQFQAHSSAGSITMEQVAADHFDLHSSAGSITVENSRGDLTAHSSAGSIKLINMDGKLDLTDSAGSIDIKVKSILHDIRAKSSAGSVRIVTEQEPKNLQMDLHTSAGNVDVALPGASFSIKEHQNAIGSIGTGGPMVQLKSSAGSISIQKQ</sequence>
<dbReference type="OrthoDB" id="2932163at2"/>
<keyword evidence="3" id="KW-1185">Reference proteome</keyword>
<name>A0A0U1NVC2_9BACI</name>
<evidence type="ECO:0000313" key="2">
    <source>
        <dbReference type="EMBL" id="CRK81967.1"/>
    </source>
</evidence>
<dbReference type="InterPro" id="IPR025164">
    <property type="entry name" value="Toastrack_DUF4097"/>
</dbReference>
<feature type="domain" description="DUF4097" evidence="1">
    <location>
        <begin position="126"/>
        <end position="272"/>
    </location>
</feature>
<organism evidence="2 3">
    <name type="scientific">Neobacillus massiliamazoniensis</name>
    <dbReference type="NCBI Taxonomy" id="1499688"/>
    <lineage>
        <taxon>Bacteria</taxon>
        <taxon>Bacillati</taxon>
        <taxon>Bacillota</taxon>
        <taxon>Bacilli</taxon>
        <taxon>Bacillales</taxon>
        <taxon>Bacillaceae</taxon>
        <taxon>Neobacillus</taxon>
    </lineage>
</organism>
<proteinExistence type="predicted"/>
<reference evidence="3" key="1">
    <citation type="submission" date="2015-05" db="EMBL/GenBank/DDBJ databases">
        <authorList>
            <person name="Urmite Genomes"/>
        </authorList>
    </citation>
    <scope>NUCLEOTIDE SEQUENCE [LARGE SCALE GENOMIC DNA]</scope>
    <source>
        <strain evidence="3">LF1</strain>
    </source>
</reference>
<dbReference type="Proteomes" id="UP000199087">
    <property type="component" value="Unassembled WGS sequence"/>
</dbReference>
<evidence type="ECO:0000313" key="3">
    <source>
        <dbReference type="Proteomes" id="UP000199087"/>
    </source>
</evidence>
<dbReference type="PANTHER" id="PTHR34094:SF1">
    <property type="entry name" value="PROTEIN FAM185A"/>
    <property type="match status" value="1"/>
</dbReference>
<evidence type="ECO:0000259" key="1">
    <source>
        <dbReference type="Pfam" id="PF13349"/>
    </source>
</evidence>